<dbReference type="Pfam" id="PF13649">
    <property type="entry name" value="Methyltransf_25"/>
    <property type="match status" value="1"/>
</dbReference>
<dbReference type="InterPro" id="IPR029063">
    <property type="entry name" value="SAM-dependent_MTases_sf"/>
</dbReference>
<dbReference type="EMBL" id="BAAAOR010000015">
    <property type="protein sequence ID" value="GAA1517576.1"/>
    <property type="molecule type" value="Genomic_DNA"/>
</dbReference>
<dbReference type="InterPro" id="IPR041698">
    <property type="entry name" value="Methyltransf_25"/>
</dbReference>
<evidence type="ECO:0000259" key="1">
    <source>
        <dbReference type="Pfam" id="PF13649"/>
    </source>
</evidence>
<evidence type="ECO:0000313" key="3">
    <source>
        <dbReference type="Proteomes" id="UP001500842"/>
    </source>
</evidence>
<accession>A0ABN2AEW6</accession>
<dbReference type="RefSeq" id="WP_246086935.1">
    <property type="nucleotide sequence ID" value="NZ_BAAAOR010000015.1"/>
</dbReference>
<dbReference type="Proteomes" id="UP001500842">
    <property type="component" value="Unassembled WGS sequence"/>
</dbReference>
<protein>
    <submittedName>
        <fullName evidence="2">Class I SAM-dependent methyltransferase</fullName>
    </submittedName>
</protein>
<comment type="caution">
    <text evidence="2">The sequence shown here is derived from an EMBL/GenBank/DDBJ whole genome shotgun (WGS) entry which is preliminary data.</text>
</comment>
<feature type="domain" description="Methyltransferase" evidence="1">
    <location>
        <begin position="43"/>
        <end position="151"/>
    </location>
</feature>
<dbReference type="SUPFAM" id="SSF53335">
    <property type="entry name" value="S-adenosyl-L-methionine-dependent methyltransferases"/>
    <property type="match status" value="1"/>
</dbReference>
<name>A0ABN2AEW6_9ACTN</name>
<reference evidence="2 3" key="1">
    <citation type="journal article" date="2019" name="Int. J. Syst. Evol. Microbiol.">
        <title>The Global Catalogue of Microorganisms (GCM) 10K type strain sequencing project: providing services to taxonomists for standard genome sequencing and annotation.</title>
        <authorList>
            <consortium name="The Broad Institute Genomics Platform"/>
            <consortium name="The Broad Institute Genome Sequencing Center for Infectious Disease"/>
            <person name="Wu L."/>
            <person name="Ma J."/>
        </authorList>
    </citation>
    <scope>NUCLEOTIDE SEQUENCE [LARGE SCALE GENOMIC DNA]</scope>
    <source>
        <strain evidence="2 3">JCM 14942</strain>
    </source>
</reference>
<dbReference type="CDD" id="cd02440">
    <property type="entry name" value="AdoMet_MTases"/>
    <property type="match status" value="1"/>
</dbReference>
<proteinExistence type="predicted"/>
<keyword evidence="3" id="KW-1185">Reference proteome</keyword>
<dbReference type="Gene3D" id="3.40.50.150">
    <property type="entry name" value="Vaccinia Virus protein VP39"/>
    <property type="match status" value="1"/>
</dbReference>
<dbReference type="GO" id="GO:0008168">
    <property type="term" value="F:methyltransferase activity"/>
    <property type="evidence" value="ECO:0007669"/>
    <property type="project" value="UniProtKB-KW"/>
</dbReference>
<evidence type="ECO:0000313" key="2">
    <source>
        <dbReference type="EMBL" id="GAA1517576.1"/>
    </source>
</evidence>
<gene>
    <name evidence="2" type="ORF">GCM10009788_22150</name>
</gene>
<sequence length="257" mass="28395">MSEPGLLERWDRQQAAYIADREGRFTAMLDVLDLQSGGAPALVVDLACGPGSLSFRVLERFPRARVVGVDHDPALLALAREAGERYDGRAVFLDEDLTAPGWVDRIRERIGEQLGDLPVAGVVSTTALHWLTPAQLVDAYRAARSLLADAGVFLDGDHFRYDHRQPRLRAWAAEHDRRTQDAAFAQGAEPWDTWWSELAARPGYAELAAERDRRFADRPAPEATGVGFRLGALAQAGFAEHGTVWQLFDDFVVYGVA</sequence>
<dbReference type="GO" id="GO:0032259">
    <property type="term" value="P:methylation"/>
    <property type="evidence" value="ECO:0007669"/>
    <property type="project" value="UniProtKB-KW"/>
</dbReference>
<organism evidence="2 3">
    <name type="scientific">Nocardioides humi</name>
    <dbReference type="NCBI Taxonomy" id="449461"/>
    <lineage>
        <taxon>Bacteria</taxon>
        <taxon>Bacillati</taxon>
        <taxon>Actinomycetota</taxon>
        <taxon>Actinomycetes</taxon>
        <taxon>Propionibacteriales</taxon>
        <taxon>Nocardioidaceae</taxon>
        <taxon>Nocardioides</taxon>
    </lineage>
</organism>
<keyword evidence="2" id="KW-0489">Methyltransferase</keyword>
<keyword evidence="2" id="KW-0808">Transferase</keyword>